<dbReference type="InterPro" id="IPR038656">
    <property type="entry name" value="Peptidase_G1_sf"/>
</dbReference>
<evidence type="ECO:0000256" key="1">
    <source>
        <dbReference type="SAM" id="SignalP"/>
    </source>
</evidence>
<feature type="chain" id="PRO_5045241633" description="Acid proteinase" evidence="1">
    <location>
        <begin position="19"/>
        <end position="277"/>
    </location>
</feature>
<comment type="caution">
    <text evidence="2">The sequence shown here is derived from an EMBL/GenBank/DDBJ whole genome shotgun (WGS) entry which is preliminary data.</text>
</comment>
<accession>A0ABR3XPV5</accession>
<dbReference type="Pfam" id="PF01828">
    <property type="entry name" value="Peptidase_A4"/>
    <property type="match status" value="1"/>
</dbReference>
<name>A0ABR3XPV5_9PEZI</name>
<dbReference type="Gene3D" id="2.60.120.700">
    <property type="entry name" value="Peptidase G1"/>
    <property type="match status" value="1"/>
</dbReference>
<dbReference type="InterPro" id="IPR013320">
    <property type="entry name" value="ConA-like_dom_sf"/>
</dbReference>
<feature type="signal peptide" evidence="1">
    <location>
        <begin position="1"/>
        <end position="18"/>
    </location>
</feature>
<dbReference type="SUPFAM" id="SSF49899">
    <property type="entry name" value="Concanavalin A-like lectins/glucanases"/>
    <property type="match status" value="1"/>
</dbReference>
<dbReference type="PRINTS" id="PR00977">
    <property type="entry name" value="SCYTLDPTASE"/>
</dbReference>
<evidence type="ECO:0008006" key="4">
    <source>
        <dbReference type="Google" id="ProtNLM"/>
    </source>
</evidence>
<keyword evidence="1" id="KW-0732">Signal</keyword>
<dbReference type="Proteomes" id="UP001586593">
    <property type="component" value="Unassembled WGS sequence"/>
</dbReference>
<dbReference type="PANTHER" id="PTHR37536">
    <property type="entry name" value="PUTATIVE (AFU_ORTHOLOGUE AFUA_3G02970)-RELATED"/>
    <property type="match status" value="1"/>
</dbReference>
<dbReference type="PANTHER" id="PTHR37536:SF1">
    <property type="entry name" value="ASPERGILLOPEPSIN, PUTAITVE (AFU_ORTHOLOGUE AFUA_7G01200)"/>
    <property type="match status" value="1"/>
</dbReference>
<reference evidence="2 3" key="1">
    <citation type="journal article" date="2024" name="Commun. Biol.">
        <title>Comparative genomic analysis of thermophilic fungi reveals convergent evolutionary adaptations and gene losses.</title>
        <authorList>
            <person name="Steindorff A.S."/>
            <person name="Aguilar-Pontes M.V."/>
            <person name="Robinson A.J."/>
            <person name="Andreopoulos B."/>
            <person name="LaButti K."/>
            <person name="Kuo A."/>
            <person name="Mondo S."/>
            <person name="Riley R."/>
            <person name="Otillar R."/>
            <person name="Haridas S."/>
            <person name="Lipzen A."/>
            <person name="Grimwood J."/>
            <person name="Schmutz J."/>
            <person name="Clum A."/>
            <person name="Reid I.D."/>
            <person name="Moisan M.C."/>
            <person name="Butler G."/>
            <person name="Nguyen T.T.M."/>
            <person name="Dewar K."/>
            <person name="Conant G."/>
            <person name="Drula E."/>
            <person name="Henrissat B."/>
            <person name="Hansel C."/>
            <person name="Singer S."/>
            <person name="Hutchinson M.I."/>
            <person name="de Vries R.P."/>
            <person name="Natvig D.O."/>
            <person name="Powell A.J."/>
            <person name="Tsang A."/>
            <person name="Grigoriev I.V."/>
        </authorList>
    </citation>
    <scope>NUCLEOTIDE SEQUENCE [LARGE SCALE GENOMIC DNA]</scope>
    <source>
        <strain evidence="2 3">ATCC 24622</strain>
    </source>
</reference>
<dbReference type="InterPro" id="IPR000250">
    <property type="entry name" value="Peptidase_G1"/>
</dbReference>
<organism evidence="2 3">
    <name type="scientific">Phialemonium thermophilum</name>
    <dbReference type="NCBI Taxonomy" id="223376"/>
    <lineage>
        <taxon>Eukaryota</taxon>
        <taxon>Fungi</taxon>
        <taxon>Dikarya</taxon>
        <taxon>Ascomycota</taxon>
        <taxon>Pezizomycotina</taxon>
        <taxon>Sordariomycetes</taxon>
        <taxon>Sordariomycetidae</taxon>
        <taxon>Cephalothecales</taxon>
        <taxon>Cephalothecaceae</taxon>
        <taxon>Phialemonium</taxon>
    </lineage>
</organism>
<proteinExistence type="predicted"/>
<sequence length="277" mass="28571">MKFTSALSILLGASSAFAAPSALPDGVQLVPRIPRAAQRRALRQTSPLIPATSAFKEDSAAAGNSSHVDYSQNWAGAVLIGSGFTSVTGTIVVPTPSAPSGGRRSTQYAASAWVGIDGDTCQTAILQTGVDFYATGSGSVSFDAWYEWFPDYAYTFSGFAVHAGDTIRMTATVSGSTSGSVRLENLSTGRSVSHSFSNQQGSLCQTNAEWIVEDFSSGGGLVPFADFGTVTFTSASATTRSGTVGVQGADIIDIRQGNSVLTDCSTSGSSTVTCTYV</sequence>
<dbReference type="CDD" id="cd13426">
    <property type="entry name" value="Peptidase_G1"/>
    <property type="match status" value="1"/>
</dbReference>
<keyword evidence="3" id="KW-1185">Reference proteome</keyword>
<evidence type="ECO:0000313" key="2">
    <source>
        <dbReference type="EMBL" id="KAL1878027.1"/>
    </source>
</evidence>
<evidence type="ECO:0000313" key="3">
    <source>
        <dbReference type="Proteomes" id="UP001586593"/>
    </source>
</evidence>
<protein>
    <recommendedName>
        <fullName evidence="4">Acid proteinase</fullName>
    </recommendedName>
</protein>
<gene>
    <name evidence="2" type="ORF">VTK73DRAFT_8251</name>
</gene>
<dbReference type="EMBL" id="JAZHXJ010000059">
    <property type="protein sequence ID" value="KAL1878027.1"/>
    <property type="molecule type" value="Genomic_DNA"/>
</dbReference>